<dbReference type="Pfam" id="PF08729">
    <property type="entry name" value="HUN"/>
    <property type="match status" value="1"/>
</dbReference>
<feature type="region of interest" description="Disordered" evidence="2">
    <location>
        <begin position="1"/>
        <end position="21"/>
    </location>
</feature>
<keyword evidence="8" id="KW-1267">Proteomics identification</keyword>
<feature type="compositionally biased region" description="Pro residues" evidence="2">
    <location>
        <begin position="511"/>
        <end position="523"/>
    </location>
</feature>
<name>B7PRC1_IXOSC</name>
<evidence type="ECO:0000256" key="1">
    <source>
        <dbReference type="ARBA" id="ARBA00022553"/>
    </source>
</evidence>
<evidence type="ECO:0000313" key="7">
    <source>
        <dbReference type="Proteomes" id="UP000001555"/>
    </source>
</evidence>
<dbReference type="EMBL" id="ABJB010124382">
    <property type="status" value="NOT_ANNOTATED_CDS"/>
    <property type="molecule type" value="Genomic_DNA"/>
</dbReference>
<dbReference type="PaxDb" id="6945-B7PRC1"/>
<dbReference type="PANTHER" id="PTHR21669:SF28">
    <property type="entry name" value="YEMANUCLEIN"/>
    <property type="match status" value="1"/>
</dbReference>
<feature type="compositionally biased region" description="Pro residues" evidence="2">
    <location>
        <begin position="741"/>
        <end position="752"/>
    </location>
</feature>
<feature type="region of interest" description="Disordered" evidence="2">
    <location>
        <begin position="133"/>
        <end position="210"/>
    </location>
</feature>
<feature type="domain" description="Ubinuclein middle" evidence="4">
    <location>
        <begin position="287"/>
        <end position="385"/>
    </location>
</feature>
<feature type="region of interest" description="Disordered" evidence="2">
    <location>
        <begin position="79"/>
        <end position="98"/>
    </location>
</feature>
<feature type="region of interest" description="Disordered" evidence="2">
    <location>
        <begin position="613"/>
        <end position="644"/>
    </location>
</feature>
<evidence type="ECO:0000259" key="3">
    <source>
        <dbReference type="Pfam" id="PF08729"/>
    </source>
</evidence>
<reference evidence="5 7" key="1">
    <citation type="submission" date="2008-03" db="EMBL/GenBank/DDBJ databases">
        <title>Annotation of Ixodes scapularis.</title>
        <authorList>
            <consortium name="Ixodes scapularis Genome Project Consortium"/>
            <person name="Caler E."/>
            <person name="Hannick L.I."/>
            <person name="Bidwell S."/>
            <person name="Joardar V."/>
            <person name="Thiagarajan M."/>
            <person name="Amedeo P."/>
            <person name="Galinsky K.J."/>
            <person name="Schobel S."/>
            <person name="Inman J."/>
            <person name="Hostetler J."/>
            <person name="Miller J."/>
            <person name="Hammond M."/>
            <person name="Megy K."/>
            <person name="Lawson D."/>
            <person name="Kodira C."/>
            <person name="Sutton G."/>
            <person name="Meyer J."/>
            <person name="Hill C.A."/>
            <person name="Birren B."/>
            <person name="Nene V."/>
            <person name="Collins F."/>
            <person name="Alarcon-Chaidez F."/>
            <person name="Wikel S."/>
            <person name="Strausberg R."/>
        </authorList>
    </citation>
    <scope>NUCLEOTIDE SEQUENCE [LARGE SCALE GENOMIC DNA]</scope>
    <source>
        <strain evidence="7">Wikel</strain>
        <strain evidence="5">Wikel colony</strain>
    </source>
</reference>
<dbReference type="GO" id="GO:0005634">
    <property type="term" value="C:nucleus"/>
    <property type="evidence" value="ECO:0000318"/>
    <property type="project" value="GO_Central"/>
</dbReference>
<accession>B7PRC1</accession>
<dbReference type="InterPro" id="IPR014840">
    <property type="entry name" value="HRD"/>
</dbReference>
<dbReference type="Proteomes" id="UP000001555">
    <property type="component" value="Unassembled WGS sequence"/>
</dbReference>
<dbReference type="InParanoid" id="B7PRC1"/>
<dbReference type="VEuPathDB" id="VectorBase:ISCP_032582"/>
<dbReference type="OrthoDB" id="68076at2759"/>
<dbReference type="VEuPathDB" id="VectorBase:ISCW019556"/>
<feature type="compositionally biased region" description="Low complexity" evidence="2">
    <location>
        <begin position="617"/>
        <end position="630"/>
    </location>
</feature>
<evidence type="ECO:0007829" key="8">
    <source>
        <dbReference type="PeptideAtlas" id="B7PRC1"/>
    </source>
</evidence>
<feature type="compositionally biased region" description="Basic and acidic residues" evidence="2">
    <location>
        <begin position="1"/>
        <end position="17"/>
    </location>
</feature>
<dbReference type="STRING" id="6945.B7PRC1"/>
<proteinExistence type="evidence at protein level"/>
<dbReference type="AlphaFoldDB" id="B7PRC1"/>
<keyword evidence="7" id="KW-1185">Reference proteome</keyword>
<dbReference type="Pfam" id="PF14075">
    <property type="entry name" value="UBN_AB"/>
    <property type="match status" value="2"/>
</dbReference>
<dbReference type="InterPro" id="IPR026947">
    <property type="entry name" value="UBN_middle_dom"/>
</dbReference>
<feature type="region of interest" description="Disordered" evidence="2">
    <location>
        <begin position="694"/>
        <end position="769"/>
    </location>
</feature>
<feature type="domain" description="Ubinuclein middle" evidence="4">
    <location>
        <begin position="395"/>
        <end position="440"/>
    </location>
</feature>
<feature type="region of interest" description="Disordered" evidence="2">
    <location>
        <begin position="460"/>
        <end position="573"/>
    </location>
</feature>
<dbReference type="EMBL" id="ABJB010243884">
    <property type="status" value="NOT_ANNOTATED_CDS"/>
    <property type="molecule type" value="Genomic_DNA"/>
</dbReference>
<dbReference type="VEuPathDB" id="VectorBase:ISCI019556"/>
<gene>
    <name evidence="6" type="primary">8030226</name>
    <name evidence="5" type="ORF">IscW_ISCW019556</name>
</gene>
<dbReference type="KEGG" id="isc:8030226"/>
<evidence type="ECO:0000313" key="6">
    <source>
        <dbReference type="EnsemblMetazoa" id="ISCW019556-PA"/>
    </source>
</evidence>
<protein>
    <submittedName>
        <fullName evidence="5 6">Ubinuclein, putative</fullName>
    </submittedName>
</protein>
<dbReference type="HOGENOM" id="CLU_363403_0_0_1"/>
<dbReference type="EMBL" id="DS771975">
    <property type="protein sequence ID" value="EEC09143.1"/>
    <property type="molecule type" value="Genomic_DNA"/>
</dbReference>
<dbReference type="GO" id="GO:0006325">
    <property type="term" value="P:chromatin organization"/>
    <property type="evidence" value="ECO:0000318"/>
    <property type="project" value="GO_Central"/>
</dbReference>
<feature type="compositionally biased region" description="Low complexity" evidence="2">
    <location>
        <begin position="524"/>
        <end position="548"/>
    </location>
</feature>
<organism>
    <name type="scientific">Ixodes scapularis</name>
    <name type="common">Black-legged tick</name>
    <name type="synonym">Deer tick</name>
    <dbReference type="NCBI Taxonomy" id="6945"/>
    <lineage>
        <taxon>Eukaryota</taxon>
        <taxon>Metazoa</taxon>
        <taxon>Ecdysozoa</taxon>
        <taxon>Arthropoda</taxon>
        <taxon>Chelicerata</taxon>
        <taxon>Arachnida</taxon>
        <taxon>Acari</taxon>
        <taxon>Parasitiformes</taxon>
        <taxon>Ixodida</taxon>
        <taxon>Ixodoidea</taxon>
        <taxon>Ixodidae</taxon>
        <taxon>Ixodinae</taxon>
        <taxon>Ixodes</taxon>
    </lineage>
</organism>
<feature type="region of interest" description="Disordered" evidence="2">
    <location>
        <begin position="244"/>
        <end position="290"/>
    </location>
</feature>
<evidence type="ECO:0000259" key="4">
    <source>
        <dbReference type="Pfam" id="PF14075"/>
    </source>
</evidence>
<evidence type="ECO:0000256" key="2">
    <source>
        <dbReference type="SAM" id="MobiDB-lite"/>
    </source>
</evidence>
<dbReference type="FunCoup" id="B7PRC1">
    <property type="interactions" value="784"/>
</dbReference>
<evidence type="ECO:0000313" key="5">
    <source>
        <dbReference type="EMBL" id="EEC09143.1"/>
    </source>
</evidence>
<feature type="domain" description="Hpc2-related" evidence="3">
    <location>
        <begin position="100"/>
        <end position="145"/>
    </location>
</feature>
<dbReference type="PANTHER" id="PTHR21669">
    <property type="entry name" value="CAPZ-INTERACTING PROTEIN AND RELATED PROTEINS"/>
    <property type="match status" value="1"/>
</dbReference>
<feature type="compositionally biased region" description="Low complexity" evidence="2">
    <location>
        <begin position="492"/>
        <end position="505"/>
    </location>
</feature>
<keyword evidence="1" id="KW-0597">Phosphoprotein</keyword>
<sequence>MAEPRRIKLESAHEAPQSKKKRFQLCPTKRFQLSLGDFTPESACPEFSYSDLLKSKRPPDIDGPFEDGEEAQIRELARRMEEKYGSRPSKKRRKGKIAWEDYVDRGMGYDETDPFIDNEEAYDELVPSTLTTKHGGFYINAGGLEFRTPSGSDSEDFQDTSDGRPRSGVNKVPQRHHRREHGDPERRRGRPRGSRKLKETAAPPVPTPPIAPAVATDAAVAAASPVVVAVGASSGITEAIESVVRGGGSSVTKDEETSGTSSSSSGGGEDRTAVLRCSPGETGAPRLPENLPEDLEAAVRHLKQAAFTSAEGKCKFFRGQVNQQLLNVELLARELGSSQRSLVFAHLASFLPCTKETLLKRAKKLRLDQEDGRLGEPLKRLKEAMAAGAGLGDPRFREPLCDVVRIKLRCYELSKTRTLSAEDYLKQFLNNEVCPLWPAGSQPVSARALFRESRVVHAHLTAKPRKPALPPPVPGPRRLQMDEEPATPPPSTSSSVVLQSTSSLTITALPPATPPPSSTPTPTAPAVSVAVASPPVTQPVPTSVPTSVILQSPGKPPPLQDSRPHHSSPPAKPQFLASQMLDRIITASLGNFPSSGMEGTGLSALSAPPLTNARALESSPSEGGPSSASSRGNPVQPPPRSSLLQTAPARLPHQQPYGFLEAFKRGLEQEEPPASSYYKADVLEGMKGFPYPVGYVPRSRSAGVSPSQEQHRPKPHLSVAQQPQPQHWRQRVPYPQGTGYPPHPPRPYPYPPQSHQGSKGAAQGQGHAS</sequence>
<reference evidence="6" key="2">
    <citation type="submission" date="2020-05" db="UniProtKB">
        <authorList>
            <consortium name="EnsemblMetazoa"/>
        </authorList>
    </citation>
    <scope>IDENTIFICATION</scope>
    <source>
        <strain evidence="6">wikel</strain>
    </source>
</reference>
<dbReference type="EnsemblMetazoa" id="ISCW019556-RA">
    <property type="protein sequence ID" value="ISCW019556-PA"/>
    <property type="gene ID" value="ISCW019556"/>
</dbReference>